<dbReference type="InterPro" id="IPR032479">
    <property type="entry name" value="DUF5058"/>
</dbReference>
<dbReference type="KEGG" id="cef:CE2744"/>
<keyword evidence="1" id="KW-1133">Transmembrane helix</keyword>
<sequence>MPDMPEATILIALGDPNSTDIWALANTPVLWLCALGVFAIICVQTVLYIRAARVAAPAVGMPISELKQSFRAGAVASIGPSLAVVLVAIALLALFGTPAVLVRIGLIGSAQAEVGSASAAAMSMGAELGSGSYTQQVFAVAFMVMSLSGAMWMLCALILTPILKRGGKTLATRSPVAMALIPAAALLGAFSALAVGEMPKSSIHLILVVVSGGVMALCLLLARNFNLTWLREWALGFAIIISLVAAYFLHTT</sequence>
<keyword evidence="3" id="KW-1185">Reference proteome</keyword>
<dbReference type="Proteomes" id="UP000001409">
    <property type="component" value="Chromosome"/>
</dbReference>
<feature type="transmembrane region" description="Helical" evidence="1">
    <location>
        <begin position="29"/>
        <end position="49"/>
    </location>
</feature>
<feature type="transmembrane region" description="Helical" evidence="1">
    <location>
        <begin position="137"/>
        <end position="163"/>
    </location>
</feature>
<feature type="transmembrane region" description="Helical" evidence="1">
    <location>
        <begin position="175"/>
        <end position="196"/>
    </location>
</feature>
<feature type="transmembrane region" description="Helical" evidence="1">
    <location>
        <begin position="70"/>
        <end position="95"/>
    </location>
</feature>
<organism evidence="2 3">
    <name type="scientific">Corynebacterium efficiens (strain DSM 44549 / YS-314 / AJ 12310 / JCM 11189 / NBRC 100395)</name>
    <dbReference type="NCBI Taxonomy" id="196164"/>
    <lineage>
        <taxon>Bacteria</taxon>
        <taxon>Bacillati</taxon>
        <taxon>Actinomycetota</taxon>
        <taxon>Actinomycetes</taxon>
        <taxon>Mycobacteriales</taxon>
        <taxon>Corynebacteriaceae</taxon>
        <taxon>Corynebacterium</taxon>
    </lineage>
</organism>
<dbReference type="RefSeq" id="WP_006768888.1">
    <property type="nucleotide sequence ID" value="NC_004369.1"/>
</dbReference>
<evidence type="ECO:0000256" key="1">
    <source>
        <dbReference type="SAM" id="Phobius"/>
    </source>
</evidence>
<reference evidence="2 3" key="1">
    <citation type="journal article" date="2003" name="Genome Res.">
        <title>Comparative complete genome sequence analysis of the amino acid replacements responsible for the thermostability of Corynebacterium efficiens.</title>
        <authorList>
            <person name="Nishio Y."/>
            <person name="Nakamura Y."/>
            <person name="Kawarabayasi Y."/>
            <person name="Usuda Y."/>
            <person name="Kimura E."/>
            <person name="Sugimoto S."/>
            <person name="Matsui K."/>
            <person name="Yamagishi A."/>
            <person name="Kikuchi H."/>
            <person name="Ikeo K."/>
            <person name="Gojobori T."/>
        </authorList>
    </citation>
    <scope>NUCLEOTIDE SEQUENCE [LARGE SCALE GENOMIC DNA]</scope>
    <source>
        <strain evidence="3">DSM 44549 / YS-314 / AJ 12310 / JCM 11189 / NBRC 100395</strain>
    </source>
</reference>
<dbReference type="HOGENOM" id="CLU_101764_0_0_11"/>
<name>Q8FLW5_COREF</name>
<proteinExistence type="predicted"/>
<dbReference type="eggNOG" id="ENOG502ZA1I">
    <property type="taxonomic scope" value="Bacteria"/>
</dbReference>
<dbReference type="OrthoDB" id="86868at2"/>
<feature type="transmembrane region" description="Helical" evidence="1">
    <location>
        <begin position="202"/>
        <end position="221"/>
    </location>
</feature>
<evidence type="ECO:0008006" key="4">
    <source>
        <dbReference type="Google" id="ProtNLM"/>
    </source>
</evidence>
<evidence type="ECO:0000313" key="3">
    <source>
        <dbReference type="Proteomes" id="UP000001409"/>
    </source>
</evidence>
<keyword evidence="1" id="KW-0472">Membrane</keyword>
<accession>C8NJE6</accession>
<protein>
    <recommendedName>
        <fullName evidence="4">DUF5058 domain-containing protein</fullName>
    </recommendedName>
</protein>
<dbReference type="Pfam" id="PF16481">
    <property type="entry name" value="DUF5058"/>
    <property type="match status" value="1"/>
</dbReference>
<feature type="transmembrane region" description="Helical" evidence="1">
    <location>
        <begin position="233"/>
        <end position="250"/>
    </location>
</feature>
<dbReference type="EMBL" id="BA000035">
    <property type="protein sequence ID" value="BAC19554.1"/>
    <property type="molecule type" value="Genomic_DNA"/>
</dbReference>
<evidence type="ECO:0000313" key="2">
    <source>
        <dbReference type="EMBL" id="BAC19554.1"/>
    </source>
</evidence>
<dbReference type="AlphaFoldDB" id="Q8FLW5"/>
<dbReference type="STRING" id="196164.gene:10743192"/>
<keyword evidence="1" id="KW-0812">Transmembrane</keyword>
<accession>Q8FLW5</accession>